<accession>A0ABD4SZA3</accession>
<name>A0ABD4SZA3_9CYAN</name>
<dbReference type="AlphaFoldDB" id="A0ABD4SZA3"/>
<feature type="region of interest" description="Disordered" evidence="1">
    <location>
        <begin position="268"/>
        <end position="289"/>
    </location>
</feature>
<feature type="region of interest" description="Disordered" evidence="1">
    <location>
        <begin position="1"/>
        <end position="35"/>
    </location>
</feature>
<dbReference type="InterPro" id="IPR025295">
    <property type="entry name" value="eCIS_core_dom"/>
</dbReference>
<comment type="caution">
    <text evidence="3">The sequence shown here is derived from an EMBL/GenBank/DDBJ whole genome shotgun (WGS) entry which is preliminary data.</text>
</comment>
<proteinExistence type="predicted"/>
<dbReference type="Proteomes" id="UP000031561">
    <property type="component" value="Unassembled WGS sequence"/>
</dbReference>
<gene>
    <name evidence="3" type="ORF">QQ91_0001895</name>
</gene>
<dbReference type="Pfam" id="PF13699">
    <property type="entry name" value="eCIS_core"/>
    <property type="match status" value="1"/>
</dbReference>
<evidence type="ECO:0000259" key="2">
    <source>
        <dbReference type="Pfam" id="PF13699"/>
    </source>
</evidence>
<evidence type="ECO:0000313" key="3">
    <source>
        <dbReference type="EMBL" id="MCM1981583.1"/>
    </source>
</evidence>
<feature type="domain" description="eCIS core" evidence="2">
    <location>
        <begin position="59"/>
        <end position="130"/>
    </location>
</feature>
<sequence>MGRLALKQKVASPQSPDRRARRGQAPVPPRSSVPLPKGSFWDWEGSLNGSRASLGLWPGLQARFGRSLGADFSQVRLFPNHPEVTEPLQAKAVTQGQRIYFHPGQFRPGTVEGDRLLAHELAHTLQTRDQPEQSPRQGISLSQSSEALERNADALAQGASVSIRPAPAGLLLRSPFEGETPTAHARRERLIQAIDHAMQNILSLLRTGSLVANAEVVTVENGVQGVSIYPGSPGAIFVSYHDRDARLRRIVRSLMVLARQYRTAPIPPEFAPPIPSPASESTPASSRVYSSEIQRRSGSIVYGGRTAEWADLQGAYGRYQIAQGQEGQAFDADWIYLNPDLQRVPGAARGAPRIGNGIPTGAYRVVPDIEQDPLRYWPLTGFDPIPPGSVIVEFWHDDFGYYYLHRGRRIDVPSPWAP</sequence>
<keyword evidence="4" id="KW-1185">Reference proteome</keyword>
<dbReference type="RefSeq" id="WP_166279292.1">
    <property type="nucleotide sequence ID" value="NZ_JTHE03000013.1"/>
</dbReference>
<dbReference type="EMBL" id="JTHE03000013">
    <property type="protein sequence ID" value="MCM1981583.1"/>
    <property type="molecule type" value="Genomic_DNA"/>
</dbReference>
<reference evidence="3 4" key="1">
    <citation type="journal article" date="2015" name="Genome Announc.">
        <title>Draft Genome Sequence of Filamentous Marine Cyanobacterium Lyngbya confervoides Strain BDU141951.</title>
        <authorList>
            <person name="Chandrababunaidu M.M."/>
            <person name="Sen D."/>
            <person name="Tripathy S."/>
        </authorList>
    </citation>
    <scope>NUCLEOTIDE SEQUENCE [LARGE SCALE GENOMIC DNA]</scope>
    <source>
        <strain evidence="3 4">BDU141951</strain>
    </source>
</reference>
<organism evidence="3 4">
    <name type="scientific">Lyngbya confervoides BDU141951</name>
    <dbReference type="NCBI Taxonomy" id="1574623"/>
    <lineage>
        <taxon>Bacteria</taxon>
        <taxon>Bacillati</taxon>
        <taxon>Cyanobacteriota</taxon>
        <taxon>Cyanophyceae</taxon>
        <taxon>Oscillatoriophycideae</taxon>
        <taxon>Oscillatoriales</taxon>
        <taxon>Microcoleaceae</taxon>
        <taxon>Lyngbya</taxon>
    </lineage>
</organism>
<protein>
    <submittedName>
        <fullName evidence="3">DUF4157 domain-containing protein</fullName>
    </submittedName>
</protein>
<evidence type="ECO:0000256" key="1">
    <source>
        <dbReference type="SAM" id="MobiDB-lite"/>
    </source>
</evidence>
<feature type="compositionally biased region" description="Low complexity" evidence="1">
    <location>
        <begin position="277"/>
        <end position="286"/>
    </location>
</feature>
<evidence type="ECO:0000313" key="4">
    <source>
        <dbReference type="Proteomes" id="UP000031561"/>
    </source>
</evidence>